<dbReference type="NCBIfam" id="TIGR00084">
    <property type="entry name" value="ruvA"/>
    <property type="match status" value="1"/>
</dbReference>
<dbReference type="GO" id="GO:0000400">
    <property type="term" value="F:four-way junction DNA binding"/>
    <property type="evidence" value="ECO:0007669"/>
    <property type="project" value="UniProtKB-UniRule"/>
</dbReference>
<dbReference type="EMBL" id="NIBG01000001">
    <property type="protein sequence ID" value="PAB60886.1"/>
    <property type="molecule type" value="Genomic_DNA"/>
</dbReference>
<comment type="domain">
    <text evidence="6">Has three domains with a flexible linker between the domains II and III and assumes an 'L' shape. Domain III is highly mobile and contacts RuvB.</text>
</comment>
<evidence type="ECO:0000256" key="2">
    <source>
        <dbReference type="ARBA" id="ARBA00022763"/>
    </source>
</evidence>
<accession>A0A267MMX6</accession>
<comment type="caution">
    <text evidence="6">Lacks conserved residue(s) required for the propagation of feature annotation.</text>
</comment>
<keyword evidence="9" id="KW-1185">Reference proteome</keyword>
<dbReference type="InterPro" id="IPR010994">
    <property type="entry name" value="RuvA_2-like"/>
</dbReference>
<name>A0A267MMX6_9FIRM</name>
<feature type="region of interest" description="Domain I" evidence="6">
    <location>
        <begin position="1"/>
        <end position="64"/>
    </location>
</feature>
<dbReference type="SUPFAM" id="SSF50249">
    <property type="entry name" value="Nucleic acid-binding proteins"/>
    <property type="match status" value="1"/>
</dbReference>
<organism evidence="8 9">
    <name type="scientific">Anaeromicrobium sediminis</name>
    <dbReference type="NCBI Taxonomy" id="1478221"/>
    <lineage>
        <taxon>Bacteria</taxon>
        <taxon>Bacillati</taxon>
        <taxon>Bacillota</taxon>
        <taxon>Clostridia</taxon>
        <taxon>Peptostreptococcales</taxon>
        <taxon>Thermotaleaceae</taxon>
        <taxon>Anaeromicrobium</taxon>
    </lineage>
</organism>
<dbReference type="Pfam" id="PF07499">
    <property type="entry name" value="RuvA_C"/>
    <property type="match status" value="1"/>
</dbReference>
<feature type="domain" description="Helix-hairpin-helix DNA-binding motif class 1" evidence="7">
    <location>
        <begin position="108"/>
        <end position="127"/>
    </location>
</feature>
<dbReference type="SUPFAM" id="SSF47781">
    <property type="entry name" value="RuvA domain 2-like"/>
    <property type="match status" value="1"/>
</dbReference>
<dbReference type="AlphaFoldDB" id="A0A267MMX6"/>
<comment type="function">
    <text evidence="6">The RuvA-RuvB-RuvC complex processes Holliday junction (HJ) DNA during genetic recombination and DNA repair, while the RuvA-RuvB complex plays an important role in the rescue of blocked DNA replication forks via replication fork reversal (RFR). RuvA specifically binds to HJ cruciform DNA, conferring on it an open structure. The RuvB hexamer acts as an ATP-dependent pump, pulling dsDNA into and through the RuvAB complex. HJ branch migration allows RuvC to scan DNA until it finds its consensus sequence, where it cleaves and resolves the cruciform DNA.</text>
</comment>
<feature type="domain" description="Helix-hairpin-helix DNA-binding motif class 1" evidence="7">
    <location>
        <begin position="73"/>
        <end position="92"/>
    </location>
</feature>
<dbReference type="OrthoDB" id="5293449at2"/>
<dbReference type="InterPro" id="IPR036267">
    <property type="entry name" value="RuvA_C_sf"/>
</dbReference>
<evidence type="ECO:0000313" key="8">
    <source>
        <dbReference type="EMBL" id="PAB60886.1"/>
    </source>
</evidence>
<dbReference type="InterPro" id="IPR011114">
    <property type="entry name" value="RuvA_C"/>
</dbReference>
<keyword evidence="1 6" id="KW-0963">Cytoplasm</keyword>
<evidence type="ECO:0000256" key="5">
    <source>
        <dbReference type="ARBA" id="ARBA00023204"/>
    </source>
</evidence>
<dbReference type="Proteomes" id="UP000216024">
    <property type="component" value="Unassembled WGS sequence"/>
</dbReference>
<proteinExistence type="inferred from homology"/>
<dbReference type="GO" id="GO:0006281">
    <property type="term" value="P:DNA repair"/>
    <property type="evidence" value="ECO:0007669"/>
    <property type="project" value="UniProtKB-UniRule"/>
</dbReference>
<dbReference type="InterPro" id="IPR012340">
    <property type="entry name" value="NA-bd_OB-fold"/>
</dbReference>
<keyword evidence="4 6" id="KW-0233">DNA recombination</keyword>
<evidence type="ECO:0000256" key="3">
    <source>
        <dbReference type="ARBA" id="ARBA00023125"/>
    </source>
</evidence>
<dbReference type="HAMAP" id="MF_00031">
    <property type="entry name" value="DNA_HJ_migration_RuvA"/>
    <property type="match status" value="1"/>
</dbReference>
<evidence type="ECO:0000313" key="9">
    <source>
        <dbReference type="Proteomes" id="UP000216024"/>
    </source>
</evidence>
<dbReference type="GO" id="GO:0005524">
    <property type="term" value="F:ATP binding"/>
    <property type="evidence" value="ECO:0007669"/>
    <property type="project" value="InterPro"/>
</dbReference>
<dbReference type="GO" id="GO:0048476">
    <property type="term" value="C:Holliday junction resolvase complex"/>
    <property type="evidence" value="ECO:0007669"/>
    <property type="project" value="UniProtKB-UniRule"/>
</dbReference>
<comment type="similarity">
    <text evidence="6">Belongs to the RuvA family.</text>
</comment>
<dbReference type="InterPro" id="IPR003583">
    <property type="entry name" value="Hlx-hairpin-Hlx_DNA-bd_motif"/>
</dbReference>
<dbReference type="SUPFAM" id="SSF46929">
    <property type="entry name" value="DNA helicase RuvA subunit, C-terminal domain"/>
    <property type="match status" value="1"/>
</dbReference>
<keyword evidence="3 6" id="KW-0238">DNA-binding</keyword>
<dbReference type="Gene3D" id="2.40.50.140">
    <property type="entry name" value="Nucleic acid-binding proteins"/>
    <property type="match status" value="1"/>
</dbReference>
<dbReference type="GO" id="GO:0006310">
    <property type="term" value="P:DNA recombination"/>
    <property type="evidence" value="ECO:0007669"/>
    <property type="project" value="UniProtKB-UniRule"/>
</dbReference>
<dbReference type="SMART" id="SM00278">
    <property type="entry name" value="HhH1"/>
    <property type="match status" value="2"/>
</dbReference>
<comment type="subunit">
    <text evidence="6">Homotetramer. Forms an RuvA(8)-RuvB(12)-Holliday junction (HJ) complex. HJ DNA is sandwiched between 2 RuvA tetramers; dsDNA enters through RuvA and exits via RuvB. An RuvB hexamer assembles on each DNA strand where it exits the tetramer. Each RuvB hexamer is contacted by two RuvA subunits (via domain III) on 2 adjacent RuvB subunits; this complex drives branch migration. In the full resolvosome a probable DNA-RuvA(4)-RuvB(12)-RuvC(2) complex forms which resolves the HJ.</text>
</comment>
<gene>
    <name evidence="6" type="primary">ruvA</name>
    <name evidence="8" type="ORF">CCE28_00180</name>
</gene>
<evidence type="ECO:0000259" key="7">
    <source>
        <dbReference type="SMART" id="SM00278"/>
    </source>
</evidence>
<reference evidence="8 9" key="1">
    <citation type="submission" date="2017-06" db="EMBL/GenBank/DDBJ databases">
        <title>Draft genome sequence of anaerobic fermentative bacterium Anaeromicrobium sediminis DY2726D isolated from West Pacific Ocean sediments.</title>
        <authorList>
            <person name="Zeng X."/>
        </authorList>
    </citation>
    <scope>NUCLEOTIDE SEQUENCE [LARGE SCALE GENOMIC DNA]</scope>
    <source>
        <strain evidence="8 9">DY2726D</strain>
    </source>
</reference>
<keyword evidence="5 6" id="KW-0234">DNA repair</keyword>
<dbReference type="InterPro" id="IPR013849">
    <property type="entry name" value="DNA_helicase_Holl-junc_RuvA_I"/>
</dbReference>
<dbReference type="CDD" id="cd14332">
    <property type="entry name" value="UBA_RuvA_C"/>
    <property type="match status" value="1"/>
</dbReference>
<dbReference type="RefSeq" id="WP_095129768.1">
    <property type="nucleotide sequence ID" value="NZ_NIBG01000001.1"/>
</dbReference>
<comment type="caution">
    <text evidence="8">The sequence shown here is derived from an EMBL/GenBank/DDBJ whole genome shotgun (WGS) entry which is preliminary data.</text>
</comment>
<sequence>MFAYIKGSLEYNGGDHIIVENNEIGYKVFTTSFSISEFIKGEGNICVYTKVVNRDDEMNIYGFSSKDEMDMFNKLVSVSGVGSKMALGILSSISLGQLVGAIVANDTKELTKAQGVGKKTAQRIALELKDKVDKNLALIQPSFDDFITPIENHVEEATEALMSLGYKKSEVQNAIGKIRVDNLKVEDIIKEVLKILSL</sequence>
<evidence type="ECO:0000256" key="1">
    <source>
        <dbReference type="ARBA" id="ARBA00022490"/>
    </source>
</evidence>
<dbReference type="GO" id="GO:0009379">
    <property type="term" value="C:Holliday junction helicase complex"/>
    <property type="evidence" value="ECO:0007669"/>
    <property type="project" value="InterPro"/>
</dbReference>
<dbReference type="GO" id="GO:0005737">
    <property type="term" value="C:cytoplasm"/>
    <property type="evidence" value="ECO:0007669"/>
    <property type="project" value="UniProtKB-SubCell"/>
</dbReference>
<dbReference type="Pfam" id="PF14520">
    <property type="entry name" value="HHH_5"/>
    <property type="match status" value="1"/>
</dbReference>
<protein>
    <recommendedName>
        <fullName evidence="6">Holliday junction branch migration complex subunit RuvA</fullName>
    </recommendedName>
</protein>
<keyword evidence="2 6" id="KW-0227">DNA damage</keyword>
<evidence type="ECO:0000256" key="6">
    <source>
        <dbReference type="HAMAP-Rule" id="MF_00031"/>
    </source>
</evidence>
<dbReference type="InterPro" id="IPR000085">
    <property type="entry name" value="RuvA"/>
</dbReference>
<dbReference type="Gene3D" id="1.10.8.10">
    <property type="entry name" value="DNA helicase RuvA subunit, C-terminal domain"/>
    <property type="match status" value="1"/>
</dbReference>
<dbReference type="Gene3D" id="1.10.150.20">
    <property type="entry name" value="5' to 3' exonuclease, C-terminal subdomain"/>
    <property type="match status" value="1"/>
</dbReference>
<evidence type="ECO:0000256" key="4">
    <source>
        <dbReference type="ARBA" id="ARBA00023172"/>
    </source>
</evidence>
<feature type="region of interest" description="Domain III" evidence="6">
    <location>
        <begin position="151"/>
        <end position="198"/>
    </location>
</feature>
<dbReference type="Pfam" id="PF01330">
    <property type="entry name" value="RuvA_N"/>
    <property type="match status" value="1"/>
</dbReference>
<dbReference type="GO" id="GO:0009378">
    <property type="term" value="F:four-way junction helicase activity"/>
    <property type="evidence" value="ECO:0007669"/>
    <property type="project" value="InterPro"/>
</dbReference>
<comment type="subcellular location">
    <subcellularLocation>
        <location evidence="6">Cytoplasm</location>
    </subcellularLocation>
</comment>